<keyword evidence="4" id="KW-1003">Cell membrane</keyword>
<protein>
    <recommendedName>
        <fullName evidence="11">Iron(III) ABC transporter, permease protein</fullName>
    </recommendedName>
</protein>
<dbReference type="Gene3D" id="1.10.3470.10">
    <property type="entry name" value="ABC transporter involved in vitamin B12 uptake, BtuC"/>
    <property type="match status" value="1"/>
</dbReference>
<evidence type="ECO:0000256" key="1">
    <source>
        <dbReference type="ARBA" id="ARBA00004651"/>
    </source>
</evidence>
<name>Q8TM91_METAC</name>
<dbReference type="InParanoid" id="Q8TM91"/>
<organism evidence="9 10">
    <name type="scientific">Methanosarcina acetivorans (strain ATCC 35395 / DSM 2834 / JCM 12185 / C2A)</name>
    <dbReference type="NCBI Taxonomy" id="188937"/>
    <lineage>
        <taxon>Archaea</taxon>
        <taxon>Methanobacteriati</taxon>
        <taxon>Methanobacteriota</taxon>
        <taxon>Stenosarchaea group</taxon>
        <taxon>Methanomicrobia</taxon>
        <taxon>Methanosarcinales</taxon>
        <taxon>Methanosarcinaceae</taxon>
        <taxon>Methanosarcina</taxon>
    </lineage>
</organism>
<dbReference type="HOGENOM" id="CLU_013016_9_3_2"/>
<dbReference type="InterPro" id="IPR000522">
    <property type="entry name" value="ABC_transptr_permease_BtuC"/>
</dbReference>
<dbReference type="AlphaFoldDB" id="Q8TM91"/>
<keyword evidence="10" id="KW-1185">Reference proteome</keyword>
<accession>Q8TM91</accession>
<dbReference type="Pfam" id="PF01032">
    <property type="entry name" value="FecCD"/>
    <property type="match status" value="1"/>
</dbReference>
<keyword evidence="5 8" id="KW-0812">Transmembrane</keyword>
<evidence type="ECO:0000256" key="6">
    <source>
        <dbReference type="ARBA" id="ARBA00022989"/>
    </source>
</evidence>
<feature type="transmembrane region" description="Helical" evidence="8">
    <location>
        <begin position="37"/>
        <end position="54"/>
    </location>
</feature>
<keyword evidence="7 8" id="KW-0472">Membrane</keyword>
<dbReference type="PANTHER" id="PTHR30472">
    <property type="entry name" value="FERRIC ENTEROBACTIN TRANSPORT SYSTEM PERMEASE PROTEIN"/>
    <property type="match status" value="1"/>
</dbReference>
<gene>
    <name evidence="9" type="ordered locus">MA_2775</name>
</gene>
<evidence type="ECO:0000256" key="2">
    <source>
        <dbReference type="ARBA" id="ARBA00007935"/>
    </source>
</evidence>
<dbReference type="KEGG" id="mac:MA_2775"/>
<evidence type="ECO:0000256" key="4">
    <source>
        <dbReference type="ARBA" id="ARBA00022475"/>
    </source>
</evidence>
<evidence type="ECO:0000256" key="7">
    <source>
        <dbReference type="ARBA" id="ARBA00023136"/>
    </source>
</evidence>
<evidence type="ECO:0000256" key="5">
    <source>
        <dbReference type="ARBA" id="ARBA00022692"/>
    </source>
</evidence>
<feature type="transmembrane region" description="Helical" evidence="8">
    <location>
        <begin position="66"/>
        <end position="87"/>
    </location>
</feature>
<keyword evidence="3" id="KW-0813">Transport</keyword>
<dbReference type="EnsemblBacteria" id="AAM06153">
    <property type="protein sequence ID" value="AAM06153"/>
    <property type="gene ID" value="MA_2775"/>
</dbReference>
<dbReference type="GO" id="GO:0005886">
    <property type="term" value="C:plasma membrane"/>
    <property type="evidence" value="ECO:0007669"/>
    <property type="project" value="UniProtKB-SubCell"/>
</dbReference>
<evidence type="ECO:0000256" key="3">
    <source>
        <dbReference type="ARBA" id="ARBA00022448"/>
    </source>
</evidence>
<dbReference type="PANTHER" id="PTHR30472:SF25">
    <property type="entry name" value="ABC TRANSPORTER PERMEASE PROTEIN MJ0876-RELATED"/>
    <property type="match status" value="1"/>
</dbReference>
<keyword evidence="6 8" id="KW-1133">Transmembrane helix</keyword>
<reference evidence="9 10" key="1">
    <citation type="journal article" date="2002" name="Genome Res.">
        <title>The genome of Methanosarcina acetivorans reveals extensive metabolic and physiological diversity.</title>
        <authorList>
            <person name="Galagan J.E."/>
            <person name="Nusbaum C."/>
            <person name="Roy A."/>
            <person name="Endrizzi M.G."/>
            <person name="Macdonald P."/>
            <person name="FitzHugh W."/>
            <person name="Calvo S."/>
            <person name="Engels R."/>
            <person name="Smirnov S."/>
            <person name="Atnoor D."/>
            <person name="Brown A."/>
            <person name="Allen N."/>
            <person name="Naylor J."/>
            <person name="Stange-Thomann N."/>
            <person name="DeArellano K."/>
            <person name="Johnson R."/>
            <person name="Linton L."/>
            <person name="McEwan P."/>
            <person name="McKernan K."/>
            <person name="Talamas J."/>
            <person name="Tirrell A."/>
            <person name="Ye W."/>
            <person name="Zimmer A."/>
            <person name="Barber R.D."/>
            <person name="Cann I."/>
            <person name="Graham D.E."/>
            <person name="Grahame D.A."/>
            <person name="Guss A."/>
            <person name="Hedderich R."/>
            <person name="Ingram-Smith C."/>
            <person name="Kuettner C.H."/>
            <person name="Krzycki J.A."/>
            <person name="Leigh J.A."/>
            <person name="Li W."/>
            <person name="Liu J."/>
            <person name="Mukhopadhyay B."/>
            <person name="Reeve J.N."/>
            <person name="Smith K."/>
            <person name="Springer T.A."/>
            <person name="Umayam L.A."/>
            <person name="White O."/>
            <person name="White R.H."/>
            <person name="de Macario E.C."/>
            <person name="Ferry J.G."/>
            <person name="Jarrell K.F."/>
            <person name="Jing H."/>
            <person name="Macario A.J.L."/>
            <person name="Paulsen I."/>
            <person name="Pritchett M."/>
            <person name="Sowers K.R."/>
            <person name="Swanson R.V."/>
            <person name="Zinder S.H."/>
            <person name="Lander E."/>
            <person name="Metcalf W.W."/>
            <person name="Birren B."/>
        </authorList>
    </citation>
    <scope>NUCLEOTIDE SEQUENCE [LARGE SCALE GENOMIC DNA]</scope>
    <source>
        <strain evidence="10">ATCC 35395 / DSM 2834 / JCM 12185 / C2A</strain>
    </source>
</reference>
<dbReference type="Proteomes" id="UP000002487">
    <property type="component" value="Chromosome"/>
</dbReference>
<dbReference type="InterPro" id="IPR037294">
    <property type="entry name" value="ABC_BtuC-like"/>
</dbReference>
<proteinExistence type="inferred from homology"/>
<evidence type="ECO:0000256" key="8">
    <source>
        <dbReference type="SAM" id="Phobius"/>
    </source>
</evidence>
<dbReference type="SUPFAM" id="SSF81345">
    <property type="entry name" value="ABC transporter involved in vitamin B12 uptake, BtuC"/>
    <property type="match status" value="1"/>
</dbReference>
<comment type="similarity">
    <text evidence="2">Belongs to the binding-protein-dependent transport system permease family. FecCD subfamily.</text>
</comment>
<feature type="transmembrane region" description="Helical" evidence="8">
    <location>
        <begin position="6"/>
        <end position="25"/>
    </location>
</feature>
<dbReference type="STRING" id="188937.MA_2775"/>
<dbReference type="EMBL" id="AE010299">
    <property type="protein sequence ID" value="AAM06153.1"/>
    <property type="molecule type" value="Genomic_DNA"/>
</dbReference>
<dbReference type="GO" id="GO:0022857">
    <property type="term" value="F:transmembrane transporter activity"/>
    <property type="evidence" value="ECO:0007669"/>
    <property type="project" value="InterPro"/>
</dbReference>
<evidence type="ECO:0000313" key="10">
    <source>
        <dbReference type="Proteomes" id="UP000002487"/>
    </source>
</evidence>
<evidence type="ECO:0000313" key="9">
    <source>
        <dbReference type="EMBL" id="AAM06153.1"/>
    </source>
</evidence>
<comment type="subcellular location">
    <subcellularLocation>
        <location evidence="1">Cell membrane</location>
        <topology evidence="1">Multi-pass membrane protein</topology>
    </subcellularLocation>
</comment>
<evidence type="ECO:0008006" key="11">
    <source>
        <dbReference type="Google" id="ProtNLM"/>
    </source>
</evidence>
<sequence length="92" mass="9724">MAVSSLLVAGVVSFVGAIGFIGLISPHICRLIIGGDNRFLIPASGLIGAVFLIISDSIARTVLSPAVIPVGVITAFLGVPFFVYLIMYRREY</sequence>